<dbReference type="InterPro" id="IPR036322">
    <property type="entry name" value="WD40_repeat_dom_sf"/>
</dbReference>
<dbReference type="InterPro" id="IPR059070">
    <property type="entry name" value="TPR_VPS8_2"/>
</dbReference>
<feature type="compositionally biased region" description="Acidic residues" evidence="2">
    <location>
        <begin position="2168"/>
        <end position="2184"/>
    </location>
</feature>
<dbReference type="PANTHER" id="PTHR12616">
    <property type="entry name" value="VACUOLAR PROTEIN SORTING VPS41"/>
    <property type="match status" value="1"/>
</dbReference>
<feature type="region of interest" description="Disordered" evidence="2">
    <location>
        <begin position="417"/>
        <end position="437"/>
    </location>
</feature>
<protein>
    <submittedName>
        <fullName evidence="5">Uncharacterized protein</fullName>
    </submittedName>
</protein>
<feature type="domain" description="VPS8-like TPR-like repeats" evidence="4">
    <location>
        <begin position="1765"/>
        <end position="1894"/>
    </location>
</feature>
<dbReference type="STRING" id="1037660.A0A066VG43"/>
<dbReference type="EMBL" id="JMSN01000088">
    <property type="protein sequence ID" value="KDN40707.1"/>
    <property type="molecule type" value="Genomic_DNA"/>
</dbReference>
<dbReference type="InterPro" id="IPR025941">
    <property type="entry name" value="Vps8_central_dom"/>
</dbReference>
<dbReference type="InterPro" id="IPR015943">
    <property type="entry name" value="WD40/YVTN_repeat-like_dom_sf"/>
</dbReference>
<dbReference type="Pfam" id="PF23410">
    <property type="entry name" value="Beta-prop_VPS8"/>
    <property type="match status" value="1"/>
</dbReference>
<name>A0A066VG43_TILAU</name>
<dbReference type="OrthoDB" id="289913at2759"/>
<feature type="compositionally biased region" description="Low complexity" evidence="2">
    <location>
        <begin position="38"/>
        <end position="72"/>
    </location>
</feature>
<dbReference type="GO" id="GO:0030897">
    <property type="term" value="C:HOPS complex"/>
    <property type="evidence" value="ECO:0007669"/>
    <property type="project" value="TreeGrafter"/>
</dbReference>
<dbReference type="Pfam" id="PF12816">
    <property type="entry name" value="TPR_Vps8"/>
    <property type="match status" value="1"/>
</dbReference>
<dbReference type="HOGENOM" id="CLU_231066_0_0_1"/>
<dbReference type="Gene3D" id="2.130.10.10">
    <property type="entry name" value="YVTN repeat-like/Quinoprotein amine dehydrogenase"/>
    <property type="match status" value="1"/>
</dbReference>
<dbReference type="GO" id="GO:0005770">
    <property type="term" value="C:late endosome"/>
    <property type="evidence" value="ECO:0007669"/>
    <property type="project" value="TreeGrafter"/>
</dbReference>
<feature type="compositionally biased region" description="Polar residues" evidence="2">
    <location>
        <begin position="184"/>
        <end position="197"/>
    </location>
</feature>
<proteinExistence type="inferred from homology"/>
<evidence type="ECO:0000259" key="4">
    <source>
        <dbReference type="Pfam" id="PF25066"/>
    </source>
</evidence>
<dbReference type="Proteomes" id="UP000027361">
    <property type="component" value="Unassembled WGS sequence"/>
</dbReference>
<evidence type="ECO:0000256" key="1">
    <source>
        <dbReference type="ARBA" id="ARBA00009422"/>
    </source>
</evidence>
<feature type="region of interest" description="Disordered" evidence="2">
    <location>
        <begin position="1958"/>
        <end position="2024"/>
    </location>
</feature>
<feature type="domain" description="Vacuolar protein sorting-associated protein 8 central" evidence="3">
    <location>
        <begin position="1224"/>
        <end position="1424"/>
    </location>
</feature>
<accession>A0A066VG43</accession>
<evidence type="ECO:0000259" key="3">
    <source>
        <dbReference type="Pfam" id="PF12816"/>
    </source>
</evidence>
<dbReference type="Pfam" id="PF25066">
    <property type="entry name" value="TPR_VPS8_2"/>
    <property type="match status" value="1"/>
</dbReference>
<feature type="compositionally biased region" description="Gly residues" evidence="2">
    <location>
        <begin position="2009"/>
        <end position="2021"/>
    </location>
</feature>
<dbReference type="GeneID" id="25267282"/>
<feature type="region of interest" description="Disordered" evidence="2">
    <location>
        <begin position="2165"/>
        <end position="2184"/>
    </location>
</feature>
<dbReference type="InterPro" id="IPR045111">
    <property type="entry name" value="Vps41/Vps8"/>
</dbReference>
<feature type="compositionally biased region" description="Basic and acidic residues" evidence="2">
    <location>
        <begin position="138"/>
        <end position="176"/>
    </location>
</feature>
<comment type="similarity">
    <text evidence="1">Belongs to the VPS8 family.</text>
</comment>
<gene>
    <name evidence="5" type="ORF">K437DRAFT_295800</name>
</gene>
<dbReference type="GO" id="GO:0034058">
    <property type="term" value="P:endosomal vesicle fusion"/>
    <property type="evidence" value="ECO:0007669"/>
    <property type="project" value="TreeGrafter"/>
</dbReference>
<dbReference type="SUPFAM" id="SSF50978">
    <property type="entry name" value="WD40 repeat-like"/>
    <property type="match status" value="1"/>
</dbReference>
<dbReference type="GO" id="GO:0006623">
    <property type="term" value="P:protein targeting to vacuole"/>
    <property type="evidence" value="ECO:0007669"/>
    <property type="project" value="InterPro"/>
</dbReference>
<reference evidence="5 6" key="1">
    <citation type="submission" date="2014-05" db="EMBL/GenBank/DDBJ databases">
        <title>Draft genome sequence of a rare smut relative, Tilletiaria anomala UBC 951.</title>
        <authorList>
            <consortium name="DOE Joint Genome Institute"/>
            <person name="Toome M."/>
            <person name="Kuo A."/>
            <person name="Henrissat B."/>
            <person name="Lipzen A."/>
            <person name="Tritt A."/>
            <person name="Yoshinaga Y."/>
            <person name="Zane M."/>
            <person name="Barry K."/>
            <person name="Grigoriev I.V."/>
            <person name="Spatafora J.W."/>
            <person name="Aimea M.C."/>
        </authorList>
    </citation>
    <scope>NUCLEOTIDE SEQUENCE [LARGE SCALE GENOMIC DNA]</scope>
    <source>
        <strain evidence="5 6">UBC 951</strain>
    </source>
</reference>
<comment type="caution">
    <text evidence="5">The sequence shown here is derived from an EMBL/GenBank/DDBJ whole genome shotgun (WGS) entry which is preliminary data.</text>
</comment>
<feature type="region of interest" description="Disordered" evidence="2">
    <location>
        <begin position="1"/>
        <end position="350"/>
    </location>
</feature>
<evidence type="ECO:0000313" key="5">
    <source>
        <dbReference type="EMBL" id="KDN40707.1"/>
    </source>
</evidence>
<dbReference type="InParanoid" id="A0A066VG43"/>
<sequence length="2214" mass="239067">MDSYERELADILSDGDDNGDSFVYPGSSTNVQHNDANGSSPSISGSHSICSYGTQTSFSDASSTIRASSSYSHGDLYPESKEDAEGEVPADAAAWDSLPDEATRRKNQFEEAALEWQHDPRWEGEEEGPSQSAGPASKGKEKLGLSDYEKRMRDIMGDDEHDESERYSKNIEREQEATTPRPLQVSSFASQAQTSALQEADGEAQASGSGSEDDVDDGIFVFPGAAPAYRKQPPSPEPYDLSCSAADGKARSSAGVKSNPTGRPDDSVDSIVSDSVRSESSELPDVSVPSGNTGERSSTSTEAPTVSPPPARRKGKNVPSMRIAATVPIQTSADSSAPLLSKIGPPSSAGLCSFRVPSSSSTASIGNGSPSSSMSFTHSFISMGSSHKRQGKTDFVSRRPKEYPSLSRLRAGAFLNGEGSSCGDSKTPSARSSQLDLSSHLDGVDAQNFEVQPGGLGQRSVSVSSLAGSVCSVSQTKATRFYPYGAPNHQSPGAGPDAPTLDLTVYGTMTPTMCSATTSQIASAEASAAGALNRQFDGAGVPLTVEAGEQLMELHGKDIFRWGALRKVSNHVYGQNASFQCKRQRDDKKQQANGKQPETRARGEEAALSEKGVSQTNTLKGDHARSVRARGSHDESFSADGEAGMEPLQPMNDSEYEARASNVPGVDVSQSTNGGDSAKALHEPVRPTVLRASNGLIAVGMSDGKVMVFDYAQALIGTYGPKSITDAGGMVTALAFSHDHTFLGVGHAEGHIALYNLAKHAAPARHVTPAASAAISTGRNEGHLSGSKVIHLSFVGARHTAIVSADNAGLSFYHSLGKIVGIASDDTLRIFGRYPLHSPAVKASAGGATIQEGIHHSTILDMASLPLGDVPHITDGYLFTAVASPNKIVLCGVKPSARTWWRRKGHARPRQQEDAVEDMLEEMQHGGHTKPNGLSSVGRGHGFDADPATASLSWRVATAAAAPVLAFSLGREVSLLELHGVTLETQGKVREDVQLQERDTYEHSEPVLALRWLTGELLLLLGSRSIAVFDVGRWQLVDEQEKNEPIKSLLPQQWHPSRVVLGEASSIMRYPAKMVGNSLSITEGRLFLLGFHTVYVGSLLSWADCILSLVSSGDFLSAIRLCTAYYQGTAPGLAFGLPKDAATRQSLVGSRLRELMRASAQYVFSEDRFTDMTHVSSDGRGVDRTAIFENIASACAESSLILDDMHFLFNDLYDLYADNGIEGIFVAQMEKFILSNRMRRLPPEVIQKLILFHCDRAEFTRAEEIIWHVDVPCLDLDQALSVCKQHGLYDAMTYIFNSALGDFVTPLLELGDLIVQVMHLEANDTQEEEQRIGHAYKIFSYLSVILLGRQYPSQSKLEENVANRARAEVYGFLFAATAQSWPEAYRARLSAAAPEGNMFDLDYPALRLLISFDAEALLDALDIALEDPYLEEEEASQITRQGIIDAMIHIASALPGSVLIDIFIARNVHRYPQFLRLSGAIAFKILERLSKQGSDQDREDRQLAAESLLANEIQGGLKALLDDFEAAGFFRILQRAYRREKQWTRLVAMLLQDPEAEDSVFGEIQSIFAQCSRKSPMRKVLIDQIVFSSPRLANINVARTAQLIDSRAPDRHGDVVDALSDRPALQYSYLKGILNPEYAREQAERESKATQFPDWTKEEYITLMATFEPGSMLRNLETREPHFFDLDHVMNVAESKKVYDALLWTVNKTHGMEAAMDRLDRIIAQESSALQAEDDGLTGDTFASSRLHTAFDFGVRLCRDAPVDAIGEQWYRILRGLVQLTHSAAISQRATAMAKASTSSAAAAAAQGIVQDCLSSLIASASAEQVSFPTLFRRLISHQGHDDIPAAAQYYKDVRSVLESMLMAHHLRTDEMSIANRLFDRDISGVMHALTRERRRGWRPISFNQRCMRCGGALFGSNAPNANVASTESAAADTASPRSLAWRSSAFSHAQDARRASLTARGKSSVINLPSRPTSPYLEAFPSPSINKGKAPARGFFPSARSGSHDGTIGLGKPGGSGGAGNDVNNSNDAAAAAAALTPGGGGVSLDPRSDGFFTRGWSYHQATSSSAPMDHFPARPKPNDDQSFLGVAHDADVPRVAPARSPLERSRGASLGSTSSAAGAGFGFGLGLSSLGDGEAEERDDVASAFAVRASWRTLDCRGRAAGDGVVGEEEEGQEAEEEEEWQSELRRRRAAVVIYRHGEAWHQLCAPEQYYA</sequence>
<keyword evidence="6" id="KW-1185">Reference proteome</keyword>
<feature type="compositionally biased region" description="Polar residues" evidence="2">
    <location>
        <begin position="1965"/>
        <end position="1974"/>
    </location>
</feature>
<feature type="region of interest" description="Disordered" evidence="2">
    <location>
        <begin position="579"/>
        <end position="650"/>
    </location>
</feature>
<dbReference type="PANTHER" id="PTHR12616:SF8">
    <property type="entry name" value="VACUOLAR PROTEIN SORTING-ASSOCIATED PROTEIN 8 HOMOLOG"/>
    <property type="match status" value="1"/>
</dbReference>
<organism evidence="5 6">
    <name type="scientific">Tilletiaria anomala (strain ATCC 24038 / CBS 436.72 / UBC 951)</name>
    <dbReference type="NCBI Taxonomy" id="1037660"/>
    <lineage>
        <taxon>Eukaryota</taxon>
        <taxon>Fungi</taxon>
        <taxon>Dikarya</taxon>
        <taxon>Basidiomycota</taxon>
        <taxon>Ustilaginomycotina</taxon>
        <taxon>Exobasidiomycetes</taxon>
        <taxon>Georgefischeriales</taxon>
        <taxon>Tilletiariaceae</taxon>
        <taxon>Tilletiaria</taxon>
    </lineage>
</organism>
<feature type="compositionally biased region" description="Polar residues" evidence="2">
    <location>
        <begin position="418"/>
        <end position="437"/>
    </location>
</feature>
<feature type="region of interest" description="Disordered" evidence="2">
    <location>
        <begin position="2064"/>
        <end position="2115"/>
    </location>
</feature>
<feature type="compositionally biased region" description="Basic and acidic residues" evidence="2">
    <location>
        <begin position="620"/>
        <end position="636"/>
    </location>
</feature>
<feature type="compositionally biased region" description="Polar residues" evidence="2">
    <location>
        <begin position="289"/>
        <end position="304"/>
    </location>
</feature>
<evidence type="ECO:0000256" key="2">
    <source>
        <dbReference type="SAM" id="MobiDB-lite"/>
    </source>
</evidence>
<evidence type="ECO:0000313" key="6">
    <source>
        <dbReference type="Proteomes" id="UP000027361"/>
    </source>
</evidence>
<dbReference type="RefSeq" id="XP_013241484.1">
    <property type="nucleotide sequence ID" value="XM_013386030.1"/>
</dbReference>
<feature type="compositionally biased region" description="Polar residues" evidence="2">
    <location>
        <begin position="26"/>
        <end position="37"/>
    </location>
</feature>